<dbReference type="Gene3D" id="1.10.220.10">
    <property type="entry name" value="Annexin"/>
    <property type="match status" value="4"/>
</dbReference>
<reference evidence="8" key="1">
    <citation type="submission" date="2022-11" db="UniProtKB">
        <authorList>
            <consortium name="WormBaseParasite"/>
        </authorList>
    </citation>
    <scope>IDENTIFICATION</scope>
</reference>
<dbReference type="WBParaSite" id="PSAMB.scaffold521size48067.g6521.t1">
    <property type="protein sequence ID" value="PSAMB.scaffold521size48067.g6521.t1"/>
    <property type="gene ID" value="PSAMB.scaffold521size48067.g6521"/>
</dbReference>
<dbReference type="PROSITE" id="PS51897">
    <property type="entry name" value="ANNEXIN_2"/>
    <property type="match status" value="3"/>
</dbReference>
<evidence type="ECO:0000256" key="6">
    <source>
        <dbReference type="SAM" id="MobiDB-lite"/>
    </source>
</evidence>
<evidence type="ECO:0000256" key="2">
    <source>
        <dbReference type="ARBA" id="ARBA00022737"/>
    </source>
</evidence>
<proteinExistence type="inferred from homology"/>
<comment type="similarity">
    <text evidence="1">Belongs to the annexin family.</text>
</comment>
<evidence type="ECO:0000256" key="5">
    <source>
        <dbReference type="ARBA" id="ARBA00023302"/>
    </source>
</evidence>
<dbReference type="PRINTS" id="PR00196">
    <property type="entry name" value="ANNEXIN"/>
</dbReference>
<dbReference type="InterPro" id="IPR037104">
    <property type="entry name" value="Annexin_sf"/>
</dbReference>
<dbReference type="Proteomes" id="UP000887566">
    <property type="component" value="Unplaced"/>
</dbReference>
<accession>A0A914WTT0</accession>
<evidence type="ECO:0000313" key="8">
    <source>
        <dbReference type="WBParaSite" id="PSAMB.scaffold521size48067.g6521.t1"/>
    </source>
</evidence>
<evidence type="ECO:0000256" key="4">
    <source>
        <dbReference type="ARBA" id="ARBA00023216"/>
    </source>
</evidence>
<feature type="compositionally biased region" description="Polar residues" evidence="6">
    <location>
        <begin position="94"/>
        <end position="107"/>
    </location>
</feature>
<organism evidence="7 8">
    <name type="scientific">Plectus sambesii</name>
    <dbReference type="NCBI Taxonomy" id="2011161"/>
    <lineage>
        <taxon>Eukaryota</taxon>
        <taxon>Metazoa</taxon>
        <taxon>Ecdysozoa</taxon>
        <taxon>Nematoda</taxon>
        <taxon>Chromadorea</taxon>
        <taxon>Plectida</taxon>
        <taxon>Plectina</taxon>
        <taxon>Plectoidea</taxon>
        <taxon>Plectidae</taxon>
        <taxon>Plectus</taxon>
    </lineage>
</organism>
<dbReference type="GO" id="GO:0005544">
    <property type="term" value="F:calcium-dependent phospholipid binding"/>
    <property type="evidence" value="ECO:0007669"/>
    <property type="project" value="UniProtKB-KW"/>
</dbReference>
<evidence type="ECO:0000256" key="1">
    <source>
        <dbReference type="ARBA" id="ARBA00007831"/>
    </source>
</evidence>
<evidence type="ECO:0000256" key="3">
    <source>
        <dbReference type="ARBA" id="ARBA00022837"/>
    </source>
</evidence>
<feature type="region of interest" description="Disordered" evidence="6">
    <location>
        <begin position="94"/>
        <end position="122"/>
    </location>
</feature>
<dbReference type="GO" id="GO:0012506">
    <property type="term" value="C:vesicle membrane"/>
    <property type="evidence" value="ECO:0007669"/>
    <property type="project" value="TreeGrafter"/>
</dbReference>
<dbReference type="GO" id="GO:0001786">
    <property type="term" value="F:phosphatidylserine binding"/>
    <property type="evidence" value="ECO:0007669"/>
    <property type="project" value="TreeGrafter"/>
</dbReference>
<dbReference type="AlphaFoldDB" id="A0A914WTT0"/>
<dbReference type="PANTHER" id="PTHR10502">
    <property type="entry name" value="ANNEXIN"/>
    <property type="match status" value="1"/>
</dbReference>
<evidence type="ECO:0000313" key="7">
    <source>
        <dbReference type="Proteomes" id="UP000887566"/>
    </source>
</evidence>
<feature type="compositionally biased region" description="Basic and acidic residues" evidence="6">
    <location>
        <begin position="109"/>
        <end position="122"/>
    </location>
</feature>
<protein>
    <submittedName>
        <fullName evidence="8">Annexin</fullName>
    </submittedName>
</protein>
<dbReference type="GO" id="GO:0005634">
    <property type="term" value="C:nucleus"/>
    <property type="evidence" value="ECO:0007669"/>
    <property type="project" value="TreeGrafter"/>
</dbReference>
<name>A0A914WTT0_9BILA</name>
<keyword evidence="7" id="KW-1185">Reference proteome</keyword>
<dbReference type="SMART" id="SM00335">
    <property type="entry name" value="ANX"/>
    <property type="match status" value="4"/>
</dbReference>
<dbReference type="InterPro" id="IPR018502">
    <property type="entry name" value="Annexin_repeat"/>
</dbReference>
<dbReference type="GO" id="GO:0005886">
    <property type="term" value="C:plasma membrane"/>
    <property type="evidence" value="ECO:0007669"/>
    <property type="project" value="TreeGrafter"/>
</dbReference>
<keyword evidence="5" id="KW-0111">Calcium/phospholipid-binding</keyword>
<dbReference type="FunFam" id="1.10.220.10:FF:000002">
    <property type="entry name" value="Annexin"/>
    <property type="match status" value="1"/>
</dbReference>
<dbReference type="SUPFAM" id="SSF47874">
    <property type="entry name" value="Annexin"/>
    <property type="match status" value="1"/>
</dbReference>
<keyword evidence="2" id="KW-0677">Repeat</keyword>
<keyword evidence="3" id="KW-0106">Calcium</keyword>
<dbReference type="GO" id="GO:0005737">
    <property type="term" value="C:cytoplasm"/>
    <property type="evidence" value="ECO:0007669"/>
    <property type="project" value="TreeGrafter"/>
</dbReference>
<dbReference type="Pfam" id="PF00191">
    <property type="entry name" value="Annexin"/>
    <property type="match status" value="4"/>
</dbReference>
<dbReference type="GO" id="GO:0005509">
    <property type="term" value="F:calcium ion binding"/>
    <property type="evidence" value="ECO:0007669"/>
    <property type="project" value="InterPro"/>
</dbReference>
<keyword evidence="4" id="KW-0041">Annexin</keyword>
<sequence length="416" mass="47018">MPQQEIQTENIVPVHDVCCMEGKLEDDSKNLTDQCDVHLNRDHKTQDRNHAPITPRRTAALDAMTLHELLTGQLDCRSAAEVIDAIPATPTVCTQTNGISHGRPSTTDEAEKVQPASDDHENRANDKHIAAILCPRTNVERLDIARAYASLYGEDLTAMLKQKLIGEFRQLIQALMETPTSFDAHQLHQAVNSHSMLTGLCTKSSALIEILCTRSSDEIRLIEKEYRQMFGTYLENDISKVTWHHLMHFFMWLCAGAREESISVDQQKAHEDAKLLCAADEAHFARDSTLFAFILSTQSVAQLRAVFNEYQHIAGVDIEKVVEREFIGDFREALTTIIMTVQNRLPTFYAHHIHKALHGISSHNSSLIRLIVTRSDIDMAAIRSEYERIYHETLEQDITAYCSGVFREGLQLVARC</sequence>
<dbReference type="PANTHER" id="PTHR10502:SF102">
    <property type="entry name" value="ANNEXIN B11"/>
    <property type="match status" value="1"/>
</dbReference>
<dbReference type="InterPro" id="IPR001464">
    <property type="entry name" value="Annexin"/>
</dbReference>